<dbReference type="EMBL" id="QFYS01000001">
    <property type="protein sequence ID" value="RAK68988.1"/>
    <property type="molecule type" value="Genomic_DNA"/>
</dbReference>
<dbReference type="Proteomes" id="UP000249524">
    <property type="component" value="Unassembled WGS sequence"/>
</dbReference>
<gene>
    <name evidence="1" type="ORF">DJ019_02985</name>
</gene>
<keyword evidence="2" id="KW-1185">Reference proteome</keyword>
<dbReference type="RefSeq" id="WP_111274480.1">
    <property type="nucleotide sequence ID" value="NZ_QFYS01000001.1"/>
</dbReference>
<name>A0A328BVA3_9CAUL</name>
<evidence type="ECO:0000313" key="2">
    <source>
        <dbReference type="Proteomes" id="UP000249524"/>
    </source>
</evidence>
<reference evidence="1 2" key="1">
    <citation type="submission" date="2018-05" db="EMBL/GenBank/DDBJ databases">
        <authorList>
            <person name="Lanie J.A."/>
            <person name="Ng W.-L."/>
            <person name="Kazmierczak K.M."/>
            <person name="Andrzejewski T.M."/>
            <person name="Davidsen T.M."/>
            <person name="Wayne K.J."/>
            <person name="Tettelin H."/>
            <person name="Glass J.I."/>
            <person name="Rusch D."/>
            <person name="Podicherti R."/>
            <person name="Tsui H.-C.T."/>
            <person name="Winkler M.E."/>
        </authorList>
    </citation>
    <scope>NUCLEOTIDE SEQUENCE [LARGE SCALE GENOMIC DNA]</scope>
    <source>
        <strain evidence="1 2">BUT-10</strain>
    </source>
</reference>
<protein>
    <submittedName>
        <fullName evidence="1">Uncharacterized protein</fullName>
    </submittedName>
</protein>
<sequence>MPDATYVAFVPNGMSAKLRNVLQQEDTGAITWRERKVMFGSEFYFSGPPKLARATHAYVSQWVVGH</sequence>
<comment type="caution">
    <text evidence="1">The sequence shown here is derived from an EMBL/GenBank/DDBJ whole genome shotgun (WGS) entry which is preliminary data.</text>
</comment>
<dbReference type="AlphaFoldDB" id="A0A328BVA3"/>
<proteinExistence type="predicted"/>
<organism evidence="1 2">
    <name type="scientific">Phenylobacterium kunshanense</name>
    <dbReference type="NCBI Taxonomy" id="1445034"/>
    <lineage>
        <taxon>Bacteria</taxon>
        <taxon>Pseudomonadati</taxon>
        <taxon>Pseudomonadota</taxon>
        <taxon>Alphaproteobacteria</taxon>
        <taxon>Caulobacterales</taxon>
        <taxon>Caulobacteraceae</taxon>
        <taxon>Phenylobacterium</taxon>
    </lineage>
</organism>
<evidence type="ECO:0000313" key="1">
    <source>
        <dbReference type="EMBL" id="RAK68988.1"/>
    </source>
</evidence>
<accession>A0A328BVA3</accession>